<protein>
    <submittedName>
        <fullName evidence="1">Uncharacterized protein</fullName>
    </submittedName>
</protein>
<reference evidence="1 2" key="1">
    <citation type="submission" date="2016-07" db="EMBL/GenBank/DDBJ databases">
        <title>Genome and transcriptome analysis of iron-reducing fermentative bacteria Anoxybacter fermentans.</title>
        <authorList>
            <person name="Zeng X."/>
            <person name="Shao Z."/>
        </authorList>
    </citation>
    <scope>NUCLEOTIDE SEQUENCE [LARGE SCALE GENOMIC DNA]</scope>
    <source>
        <strain evidence="1 2">DY22613</strain>
    </source>
</reference>
<name>A0A3Q9HS15_9FIRM</name>
<accession>A0A3Q9HS15</accession>
<gene>
    <name evidence="1" type="ORF">BBF96_12270</name>
</gene>
<evidence type="ECO:0000313" key="2">
    <source>
        <dbReference type="Proteomes" id="UP000267250"/>
    </source>
</evidence>
<dbReference type="EMBL" id="CP016379">
    <property type="protein sequence ID" value="AZR74104.1"/>
    <property type="molecule type" value="Genomic_DNA"/>
</dbReference>
<keyword evidence="2" id="KW-1185">Reference proteome</keyword>
<evidence type="ECO:0000313" key="1">
    <source>
        <dbReference type="EMBL" id="AZR74104.1"/>
    </source>
</evidence>
<dbReference type="AlphaFoldDB" id="A0A3Q9HS15"/>
<organism evidence="1 2">
    <name type="scientific">Anoxybacter fermentans</name>
    <dbReference type="NCBI Taxonomy" id="1323375"/>
    <lineage>
        <taxon>Bacteria</taxon>
        <taxon>Bacillati</taxon>
        <taxon>Bacillota</taxon>
        <taxon>Clostridia</taxon>
        <taxon>Halanaerobiales</taxon>
        <taxon>Anoxybacter</taxon>
    </lineage>
</organism>
<sequence length="73" mass="8043">MQKLKQIQEILVHSKALQGKFEYEEEKTSSSDVPAEERISEPLIFPLPIPERSGTPGIGVPVNDGIELNPGMV</sequence>
<dbReference type="Proteomes" id="UP000267250">
    <property type="component" value="Chromosome"/>
</dbReference>
<dbReference type="KEGG" id="aft:BBF96_12270"/>
<dbReference type="RefSeq" id="WP_127017454.1">
    <property type="nucleotide sequence ID" value="NZ_CP016379.1"/>
</dbReference>
<proteinExistence type="predicted"/>